<dbReference type="InterPro" id="IPR001789">
    <property type="entry name" value="Sig_transdc_resp-reg_receiver"/>
</dbReference>
<reference evidence="9 10" key="1">
    <citation type="submission" date="2018-05" db="EMBL/GenBank/DDBJ databases">
        <authorList>
            <person name="Zhang Y.-J."/>
        </authorList>
    </citation>
    <scope>NUCLEOTIDE SEQUENCE [LARGE SCALE GENOMIC DNA]</scope>
    <source>
        <strain evidence="9 10">CY04</strain>
    </source>
</reference>
<dbReference type="EC" id="2.7.13.3" evidence="2"/>
<dbReference type="Pfam" id="PF00512">
    <property type="entry name" value="HisKA"/>
    <property type="match status" value="1"/>
</dbReference>
<dbReference type="SUPFAM" id="SSF52172">
    <property type="entry name" value="CheY-like"/>
    <property type="match status" value="1"/>
</dbReference>
<accession>A0ABX0W717</accession>
<name>A0ABX0W717_9RHOB</name>
<evidence type="ECO:0000259" key="7">
    <source>
        <dbReference type="PROSITE" id="PS50109"/>
    </source>
</evidence>
<dbReference type="InterPro" id="IPR004358">
    <property type="entry name" value="Sig_transdc_His_kin-like_C"/>
</dbReference>
<dbReference type="EMBL" id="QHLQ01000008">
    <property type="protein sequence ID" value="NIZ61236.1"/>
    <property type="molecule type" value="Genomic_DNA"/>
</dbReference>
<keyword evidence="6" id="KW-0812">Transmembrane</keyword>
<dbReference type="SUPFAM" id="SSF55874">
    <property type="entry name" value="ATPase domain of HSP90 chaperone/DNA topoisomerase II/histidine kinase"/>
    <property type="match status" value="1"/>
</dbReference>
<feature type="transmembrane region" description="Helical" evidence="6">
    <location>
        <begin position="182"/>
        <end position="203"/>
    </location>
</feature>
<dbReference type="InterPro" id="IPR036097">
    <property type="entry name" value="HisK_dim/P_sf"/>
</dbReference>
<dbReference type="SMART" id="SM00448">
    <property type="entry name" value="REC"/>
    <property type="match status" value="1"/>
</dbReference>
<evidence type="ECO:0000256" key="4">
    <source>
        <dbReference type="ARBA" id="ARBA00023012"/>
    </source>
</evidence>
<dbReference type="PANTHER" id="PTHR45339">
    <property type="entry name" value="HYBRID SIGNAL TRANSDUCTION HISTIDINE KINASE J"/>
    <property type="match status" value="1"/>
</dbReference>
<feature type="domain" description="Response regulatory" evidence="8">
    <location>
        <begin position="481"/>
        <end position="600"/>
    </location>
</feature>
<dbReference type="InterPro" id="IPR003594">
    <property type="entry name" value="HATPase_dom"/>
</dbReference>
<evidence type="ECO:0000256" key="5">
    <source>
        <dbReference type="PROSITE-ProRule" id="PRU00169"/>
    </source>
</evidence>
<protein>
    <recommendedName>
        <fullName evidence="2">histidine kinase</fullName>
        <ecNumber evidence="2">2.7.13.3</ecNumber>
    </recommendedName>
</protein>
<feature type="modified residue" description="4-aspartylphosphate" evidence="5">
    <location>
        <position position="530"/>
    </location>
</feature>
<organism evidence="9 10">
    <name type="scientific">Parasedimentitalea denitrificans</name>
    <dbReference type="NCBI Taxonomy" id="2211118"/>
    <lineage>
        <taxon>Bacteria</taxon>
        <taxon>Pseudomonadati</taxon>
        <taxon>Pseudomonadota</taxon>
        <taxon>Alphaproteobacteria</taxon>
        <taxon>Rhodobacterales</taxon>
        <taxon>Paracoccaceae</taxon>
        <taxon>Parasedimentitalea</taxon>
    </lineage>
</organism>
<dbReference type="PANTHER" id="PTHR45339:SF1">
    <property type="entry name" value="HYBRID SIGNAL TRANSDUCTION HISTIDINE KINASE J"/>
    <property type="match status" value="1"/>
</dbReference>
<evidence type="ECO:0000256" key="6">
    <source>
        <dbReference type="SAM" id="Phobius"/>
    </source>
</evidence>
<evidence type="ECO:0000256" key="3">
    <source>
        <dbReference type="ARBA" id="ARBA00022553"/>
    </source>
</evidence>
<keyword evidence="3 5" id="KW-0597">Phosphoprotein</keyword>
<dbReference type="SUPFAM" id="SSF47384">
    <property type="entry name" value="Homodimeric domain of signal transducing histidine kinase"/>
    <property type="match status" value="1"/>
</dbReference>
<dbReference type="CDD" id="cd17546">
    <property type="entry name" value="REC_hyHK_CKI1_RcsC-like"/>
    <property type="match status" value="1"/>
</dbReference>
<dbReference type="InterPro" id="IPR003661">
    <property type="entry name" value="HisK_dim/P_dom"/>
</dbReference>
<gene>
    <name evidence="9" type="ORF">DL239_09635</name>
</gene>
<keyword evidence="6" id="KW-1133">Transmembrane helix</keyword>
<dbReference type="SMART" id="SM00388">
    <property type="entry name" value="HisKA"/>
    <property type="match status" value="1"/>
</dbReference>
<evidence type="ECO:0000256" key="1">
    <source>
        <dbReference type="ARBA" id="ARBA00000085"/>
    </source>
</evidence>
<dbReference type="Gene3D" id="1.10.287.130">
    <property type="match status" value="1"/>
</dbReference>
<keyword evidence="4" id="KW-0902">Two-component regulatory system</keyword>
<dbReference type="InterPro" id="IPR011006">
    <property type="entry name" value="CheY-like_superfamily"/>
</dbReference>
<dbReference type="SMART" id="SM00387">
    <property type="entry name" value="HATPase_c"/>
    <property type="match status" value="1"/>
</dbReference>
<dbReference type="InterPro" id="IPR036890">
    <property type="entry name" value="HATPase_C_sf"/>
</dbReference>
<dbReference type="PROSITE" id="PS50110">
    <property type="entry name" value="RESPONSE_REGULATORY"/>
    <property type="match status" value="1"/>
</dbReference>
<evidence type="ECO:0000256" key="2">
    <source>
        <dbReference type="ARBA" id="ARBA00012438"/>
    </source>
</evidence>
<keyword evidence="10" id="KW-1185">Reference proteome</keyword>
<dbReference type="InterPro" id="IPR005467">
    <property type="entry name" value="His_kinase_dom"/>
</dbReference>
<dbReference type="Gene3D" id="3.30.565.10">
    <property type="entry name" value="Histidine kinase-like ATPase, C-terminal domain"/>
    <property type="match status" value="1"/>
</dbReference>
<evidence type="ECO:0000313" key="9">
    <source>
        <dbReference type="EMBL" id="NIZ61236.1"/>
    </source>
</evidence>
<proteinExistence type="predicted"/>
<evidence type="ECO:0000259" key="8">
    <source>
        <dbReference type="PROSITE" id="PS50110"/>
    </source>
</evidence>
<comment type="catalytic activity">
    <reaction evidence="1">
        <text>ATP + protein L-histidine = ADP + protein N-phospho-L-histidine.</text>
        <dbReference type="EC" id="2.7.13.3"/>
    </reaction>
</comment>
<comment type="caution">
    <text evidence="9">The sequence shown here is derived from an EMBL/GenBank/DDBJ whole genome shotgun (WGS) entry which is preliminary data.</text>
</comment>
<keyword evidence="6" id="KW-0472">Membrane</keyword>
<dbReference type="Pfam" id="PF00072">
    <property type="entry name" value="Response_reg"/>
    <property type="match status" value="1"/>
</dbReference>
<dbReference type="PROSITE" id="PS50109">
    <property type="entry name" value="HIS_KIN"/>
    <property type="match status" value="1"/>
</dbReference>
<dbReference type="CDD" id="cd00082">
    <property type="entry name" value="HisKA"/>
    <property type="match status" value="1"/>
</dbReference>
<evidence type="ECO:0000313" key="10">
    <source>
        <dbReference type="Proteomes" id="UP001429564"/>
    </source>
</evidence>
<dbReference type="Proteomes" id="UP001429564">
    <property type="component" value="Unassembled WGS sequence"/>
</dbReference>
<dbReference type="Gene3D" id="3.40.50.2300">
    <property type="match status" value="1"/>
</dbReference>
<sequence length="615" mass="67089">MPRQRITKSYLRLRSGIALAILLSAAIGAFLITLSGRDGVARRAENTQSLDLILVSLAELSLAFDELKNDPSKQKALIAVGRIRRSAISANSALEQVRNAHTRFAYSADAQEIMNQPSLDPLAELGEILFFANVIANAETTNSEISKAAALASDLSRQLIPVIMQIKYAEVRTGRAATEAQLAFALIAVAIGALGVLVAARFVHLPMERFIISAQSEIEASRRSAEAASEAKSNFLATMSHEIRTPLNGVLGLAELLQGTDLDDEQIHMVHMMLVSGNSLLRVINDVLDLSKIESGKFEMETEVFDVLSLCQEVVDLFSAQVQNKKIDLHLSARPETANWHVVGYGKAVRQIVLNLASNAIKFTEAGAVEIEVEERVSENEGTRILSIVFRDSGIGVAPESQSLIFEQFAQADASTTSRFGGTGLGLAIVKKLIDAMNGTISMESELGKGSEFVVEFPVEDAPRVTVMANPAKQALTFNKKILVADDNRVNRLVVSKMLERMECEVKTASNGVEAIELEESWLPDLILMDVRMPEMDGLNATRAIRAKERELNKEPIPIIGLSANAMNEHRDAGLAAGMDGYLAKPIRKSDLTEELIRHWPDESSKHKEPNTQCA</sequence>
<dbReference type="Pfam" id="PF02518">
    <property type="entry name" value="HATPase_c"/>
    <property type="match status" value="1"/>
</dbReference>
<feature type="domain" description="Histidine kinase" evidence="7">
    <location>
        <begin position="238"/>
        <end position="461"/>
    </location>
</feature>
<dbReference type="PRINTS" id="PR00344">
    <property type="entry name" value="BCTRLSENSOR"/>
</dbReference>
<dbReference type="CDD" id="cd16922">
    <property type="entry name" value="HATPase_EvgS-ArcB-TorS-like"/>
    <property type="match status" value="1"/>
</dbReference>